<accession>A0ACC1IXQ6</accession>
<dbReference type="Proteomes" id="UP001150603">
    <property type="component" value="Unassembled WGS sequence"/>
</dbReference>
<evidence type="ECO:0000313" key="1">
    <source>
        <dbReference type="EMBL" id="KAJ1927768.1"/>
    </source>
</evidence>
<comment type="caution">
    <text evidence="1">The sequence shown here is derived from an EMBL/GenBank/DDBJ whole genome shotgun (WGS) entry which is preliminary data.</text>
</comment>
<organism evidence="1 2">
    <name type="scientific">Linderina macrospora</name>
    <dbReference type="NCBI Taxonomy" id="4868"/>
    <lineage>
        <taxon>Eukaryota</taxon>
        <taxon>Fungi</taxon>
        <taxon>Fungi incertae sedis</taxon>
        <taxon>Zoopagomycota</taxon>
        <taxon>Kickxellomycotina</taxon>
        <taxon>Kickxellomycetes</taxon>
        <taxon>Kickxellales</taxon>
        <taxon>Kickxellaceae</taxon>
        <taxon>Linderina</taxon>
    </lineage>
</organism>
<protein>
    <submittedName>
        <fullName evidence="1">Uncharacterized protein</fullName>
    </submittedName>
</protein>
<reference evidence="1" key="1">
    <citation type="submission" date="2022-07" db="EMBL/GenBank/DDBJ databases">
        <title>Phylogenomic reconstructions and comparative analyses of Kickxellomycotina fungi.</title>
        <authorList>
            <person name="Reynolds N.K."/>
            <person name="Stajich J.E."/>
            <person name="Barry K."/>
            <person name="Grigoriev I.V."/>
            <person name="Crous P."/>
            <person name="Smith M.E."/>
        </authorList>
    </citation>
    <scope>NUCLEOTIDE SEQUENCE</scope>
    <source>
        <strain evidence="1">NRRL 5244</strain>
    </source>
</reference>
<sequence length="299" mass="32669">MTSPASATNINIDNNNDDDDDDADDDEDEAEDDYDGDYNNSDDTSDDVNSSDDEDSTRNAEGHQPVVTFLEDPHDLSQSGGDAAYYSVAEEGADGTHDSASVFAHRLHRQRLNAAREPRETMSPRRNTSRTSLLQRRTKSKGSSSLRARLGIKNHVRSHSTLSQLFSSSSNANETEGLIGAQTPANTPAAENVAPSLPSPTGVRDQSSTFLNIQDHSPSDNRWTPRQRSRSQASPLPLNTFAAHWAATIDSYDLGRRQRNSRISNSDDSVRTDPLDSSDGPPKPLGLPRAYTLDELDTN</sequence>
<name>A0ACC1IXQ6_9FUNG</name>
<dbReference type="EMBL" id="JANBPW010006752">
    <property type="protein sequence ID" value="KAJ1927768.1"/>
    <property type="molecule type" value="Genomic_DNA"/>
</dbReference>
<feature type="non-terminal residue" evidence="1">
    <location>
        <position position="299"/>
    </location>
</feature>
<gene>
    <name evidence="1" type="ORF">FBU59_007189</name>
</gene>
<keyword evidence="2" id="KW-1185">Reference proteome</keyword>
<proteinExistence type="predicted"/>
<evidence type="ECO:0000313" key="2">
    <source>
        <dbReference type="Proteomes" id="UP001150603"/>
    </source>
</evidence>